<organism evidence="2">
    <name type="scientific">freshwater metagenome</name>
    <dbReference type="NCBI Taxonomy" id="449393"/>
    <lineage>
        <taxon>unclassified sequences</taxon>
        <taxon>metagenomes</taxon>
        <taxon>ecological metagenomes</taxon>
    </lineage>
</organism>
<evidence type="ECO:0000313" key="6">
    <source>
        <dbReference type="EMBL" id="CAB4973298.1"/>
    </source>
</evidence>
<gene>
    <name evidence="2" type="ORF">UFOPK2656_02229</name>
    <name evidence="3" type="ORF">UFOPK3099_00585</name>
    <name evidence="4" type="ORF">UFOPK3267_02895</name>
    <name evidence="5" type="ORF">UFOPK3651_03203</name>
    <name evidence="6" type="ORF">UFOPK3931_00311</name>
    <name evidence="1" type="ORF">UFOPK4189_02041</name>
</gene>
<evidence type="ECO:0000313" key="5">
    <source>
        <dbReference type="EMBL" id="CAB4956319.1"/>
    </source>
</evidence>
<protein>
    <submittedName>
        <fullName evidence="2">Unannotated protein</fullName>
    </submittedName>
</protein>
<dbReference type="EMBL" id="CAESGF010000012">
    <property type="protein sequence ID" value="CAB4364278.1"/>
    <property type="molecule type" value="Genomic_DNA"/>
</dbReference>
<accession>A0A6J6SDT2</accession>
<evidence type="ECO:0000313" key="3">
    <source>
        <dbReference type="EMBL" id="CAB4808709.1"/>
    </source>
</evidence>
<evidence type="ECO:0000313" key="1">
    <source>
        <dbReference type="EMBL" id="CAB4364278.1"/>
    </source>
</evidence>
<dbReference type="EMBL" id="CAFBOL010000004">
    <property type="protein sequence ID" value="CAB4973298.1"/>
    <property type="molecule type" value="Genomic_DNA"/>
</dbReference>
<dbReference type="EMBL" id="CAFAAV010000030">
    <property type="protein sequence ID" value="CAB4808709.1"/>
    <property type="molecule type" value="Genomic_DNA"/>
</dbReference>
<dbReference type="EMBL" id="CAFBMT010000032">
    <property type="protein sequence ID" value="CAB4956319.1"/>
    <property type="molecule type" value="Genomic_DNA"/>
</dbReference>
<proteinExistence type="predicted"/>
<dbReference type="EMBL" id="CAFBIY010000244">
    <property type="protein sequence ID" value="CAB4853364.1"/>
    <property type="molecule type" value="Genomic_DNA"/>
</dbReference>
<name>A0A6J6SDT2_9ZZZZ</name>
<evidence type="ECO:0000313" key="2">
    <source>
        <dbReference type="EMBL" id="CAB4732509.1"/>
    </source>
</evidence>
<dbReference type="AlphaFoldDB" id="A0A6J6SDT2"/>
<evidence type="ECO:0000313" key="4">
    <source>
        <dbReference type="EMBL" id="CAB4853364.1"/>
    </source>
</evidence>
<sequence>MTGCRDAPSAASVVEIAFDDDTLRYDAVVAPPCVRVHVTQRLQVTNAAHFDSVVSVGATSQMLAMGTSVTTALLGSFHGVGDVFDVRVDVLSASVLIQVVR</sequence>
<reference evidence="2" key="1">
    <citation type="submission" date="2020-05" db="EMBL/GenBank/DDBJ databases">
        <authorList>
            <person name="Chiriac C."/>
            <person name="Salcher M."/>
            <person name="Ghai R."/>
            <person name="Kavagutti S V."/>
        </authorList>
    </citation>
    <scope>NUCLEOTIDE SEQUENCE</scope>
</reference>
<dbReference type="EMBL" id="CAEZYF010000015">
    <property type="protein sequence ID" value="CAB4732509.1"/>
    <property type="molecule type" value="Genomic_DNA"/>
</dbReference>